<evidence type="ECO:0000256" key="8">
    <source>
        <dbReference type="ARBA" id="ARBA00023002"/>
    </source>
</evidence>
<evidence type="ECO:0000256" key="3">
    <source>
        <dbReference type="ARBA" id="ARBA00010617"/>
    </source>
</evidence>
<proteinExistence type="inferred from homology"/>
<evidence type="ECO:0000256" key="7">
    <source>
        <dbReference type="ARBA" id="ARBA00022989"/>
    </source>
</evidence>
<dbReference type="Gene3D" id="1.10.630.10">
    <property type="entry name" value="Cytochrome P450"/>
    <property type="match status" value="1"/>
</dbReference>
<feature type="transmembrane region" description="Helical" evidence="12">
    <location>
        <begin position="74"/>
        <end position="94"/>
    </location>
</feature>
<comment type="subcellular location">
    <subcellularLocation>
        <location evidence="2">Membrane</location>
    </subcellularLocation>
</comment>
<keyword evidence="7 12" id="KW-1133">Transmembrane helix</keyword>
<dbReference type="InterPro" id="IPR036396">
    <property type="entry name" value="Cyt_P450_sf"/>
</dbReference>
<keyword evidence="5 12" id="KW-0812">Transmembrane</keyword>
<keyword evidence="14" id="KW-1185">Reference proteome</keyword>
<dbReference type="Proteomes" id="UP000701801">
    <property type="component" value="Unassembled WGS sequence"/>
</dbReference>
<keyword evidence="6" id="KW-0479">Metal-binding</keyword>
<comment type="caution">
    <text evidence="13">The sequence shown here is derived from an EMBL/GenBank/DDBJ whole genome shotgun (WGS) entry which is preliminary data.</text>
</comment>
<accession>A0A9N9LU65</accession>
<keyword evidence="4" id="KW-0349">Heme</keyword>
<keyword evidence="11 12" id="KW-0472">Membrane</keyword>
<dbReference type="EMBL" id="CAJVRM010000349">
    <property type="protein sequence ID" value="CAG8979953.1"/>
    <property type="molecule type" value="Genomic_DNA"/>
</dbReference>
<evidence type="ECO:0000256" key="10">
    <source>
        <dbReference type="ARBA" id="ARBA00023033"/>
    </source>
</evidence>
<evidence type="ECO:0000256" key="11">
    <source>
        <dbReference type="ARBA" id="ARBA00023136"/>
    </source>
</evidence>
<keyword evidence="9" id="KW-0408">Iron</keyword>
<evidence type="ECO:0000256" key="9">
    <source>
        <dbReference type="ARBA" id="ARBA00023004"/>
    </source>
</evidence>
<keyword evidence="10" id="KW-0503">Monooxygenase</keyword>
<dbReference type="OrthoDB" id="1844152at2759"/>
<reference evidence="13" key="1">
    <citation type="submission" date="2021-07" db="EMBL/GenBank/DDBJ databases">
        <authorList>
            <person name="Durling M."/>
        </authorList>
    </citation>
    <scope>NUCLEOTIDE SEQUENCE</scope>
</reference>
<dbReference type="PANTHER" id="PTHR46206:SF5">
    <property type="entry name" value="P450, PUTATIVE (EUROFUNG)-RELATED"/>
    <property type="match status" value="1"/>
</dbReference>
<sequence length="350" mass="40552">MSTFDSKLLKISEQRKLGGLKSPGLRPNSTFACSSVIPTSFEWTWHWYYVFYFLFVYQLGALLWRFWWKAPSNVIITAYATILGRWLTALHMIVDAESLLHNAYKSSNGKPFAIPMIDRWIIFVTDKEELKQLESEPESLLSMEHVLNELGFTSLVLGPFSLVPEKDKIKSENFRVMIGVLKNKLCSNLPDMTNSFRCRINESIALDYENGTRLNSNEEWRKIRLMPAFLRIFTRVNITTFLGEEQGEEAKRNPGARGHLTRWIAEMLRLDDIAETAKVTIGLLFASAFQVPMVSQFMIHSLCEHKDYHDRLREEALRYKDASFGRVNQDMPLLDFFMRETVRLSPGIIC</sequence>
<evidence type="ECO:0000256" key="4">
    <source>
        <dbReference type="ARBA" id="ARBA00022617"/>
    </source>
</evidence>
<dbReference type="GO" id="GO:0016705">
    <property type="term" value="F:oxidoreductase activity, acting on paired donors, with incorporation or reduction of molecular oxygen"/>
    <property type="evidence" value="ECO:0007669"/>
    <property type="project" value="InterPro"/>
</dbReference>
<feature type="transmembrane region" description="Helical" evidence="12">
    <location>
        <begin position="47"/>
        <end position="67"/>
    </location>
</feature>
<protein>
    <recommendedName>
        <fullName evidence="15">Cytochrome P450</fullName>
    </recommendedName>
</protein>
<evidence type="ECO:0000256" key="1">
    <source>
        <dbReference type="ARBA" id="ARBA00001971"/>
    </source>
</evidence>
<dbReference type="GO" id="GO:0016020">
    <property type="term" value="C:membrane"/>
    <property type="evidence" value="ECO:0007669"/>
    <property type="project" value="UniProtKB-SubCell"/>
</dbReference>
<dbReference type="GO" id="GO:0020037">
    <property type="term" value="F:heme binding"/>
    <property type="evidence" value="ECO:0007669"/>
    <property type="project" value="InterPro"/>
</dbReference>
<keyword evidence="8" id="KW-0560">Oxidoreductase</keyword>
<evidence type="ECO:0000256" key="6">
    <source>
        <dbReference type="ARBA" id="ARBA00022723"/>
    </source>
</evidence>
<name>A0A9N9LU65_9HELO</name>
<dbReference type="PANTHER" id="PTHR46206">
    <property type="entry name" value="CYTOCHROME P450"/>
    <property type="match status" value="1"/>
</dbReference>
<evidence type="ECO:0000313" key="13">
    <source>
        <dbReference type="EMBL" id="CAG8979953.1"/>
    </source>
</evidence>
<gene>
    <name evidence="13" type="ORF">HYALB_00013084</name>
</gene>
<dbReference type="GO" id="GO:0004497">
    <property type="term" value="F:monooxygenase activity"/>
    <property type="evidence" value="ECO:0007669"/>
    <property type="project" value="UniProtKB-KW"/>
</dbReference>
<evidence type="ECO:0000313" key="14">
    <source>
        <dbReference type="Proteomes" id="UP000701801"/>
    </source>
</evidence>
<evidence type="ECO:0000256" key="12">
    <source>
        <dbReference type="SAM" id="Phobius"/>
    </source>
</evidence>
<evidence type="ECO:0000256" key="5">
    <source>
        <dbReference type="ARBA" id="ARBA00022692"/>
    </source>
</evidence>
<comment type="cofactor">
    <cofactor evidence="1">
        <name>heme</name>
        <dbReference type="ChEBI" id="CHEBI:30413"/>
    </cofactor>
</comment>
<evidence type="ECO:0008006" key="15">
    <source>
        <dbReference type="Google" id="ProtNLM"/>
    </source>
</evidence>
<dbReference type="GO" id="GO:0005506">
    <property type="term" value="F:iron ion binding"/>
    <property type="evidence" value="ECO:0007669"/>
    <property type="project" value="InterPro"/>
</dbReference>
<comment type="similarity">
    <text evidence="3">Belongs to the cytochrome P450 family.</text>
</comment>
<dbReference type="SUPFAM" id="SSF48264">
    <property type="entry name" value="Cytochrome P450"/>
    <property type="match status" value="1"/>
</dbReference>
<dbReference type="AlphaFoldDB" id="A0A9N9LU65"/>
<organism evidence="13 14">
    <name type="scientific">Hymenoscyphus albidus</name>
    <dbReference type="NCBI Taxonomy" id="595503"/>
    <lineage>
        <taxon>Eukaryota</taxon>
        <taxon>Fungi</taxon>
        <taxon>Dikarya</taxon>
        <taxon>Ascomycota</taxon>
        <taxon>Pezizomycotina</taxon>
        <taxon>Leotiomycetes</taxon>
        <taxon>Helotiales</taxon>
        <taxon>Helotiaceae</taxon>
        <taxon>Hymenoscyphus</taxon>
    </lineage>
</organism>
<evidence type="ECO:0000256" key="2">
    <source>
        <dbReference type="ARBA" id="ARBA00004370"/>
    </source>
</evidence>